<comment type="caution">
    <text evidence="1">The sequence shown here is derived from an EMBL/GenBank/DDBJ whole genome shotgun (WGS) entry which is preliminary data.</text>
</comment>
<dbReference type="Proteomes" id="UP000559653">
    <property type="component" value="Unassembled WGS sequence"/>
</dbReference>
<reference evidence="1 2" key="1">
    <citation type="journal article" date="2020" name="Appl. Environ. Microbiol.">
        <title>Genomic Characteristics of a Novel Species of Ammonia-Oxidizing Archaea from the Jiulong River Estuary.</title>
        <authorList>
            <person name="Zou D."/>
            <person name="Wan R."/>
            <person name="Han L."/>
            <person name="Xu M.N."/>
            <person name="Liu Y."/>
            <person name="Liu H."/>
            <person name="Kao S.J."/>
            <person name="Li M."/>
        </authorList>
    </citation>
    <scope>NUCLEOTIDE SEQUENCE [LARGE SCALE GENOMIC DNA]</scope>
    <source>
        <strain evidence="1">W1bin1</strain>
    </source>
</reference>
<proteinExistence type="predicted"/>
<evidence type="ECO:0000313" key="2">
    <source>
        <dbReference type="Proteomes" id="UP000559653"/>
    </source>
</evidence>
<organism evidence="1 2">
    <name type="scientific">Candidatus Nitrosomaritimum aestuariumsis</name>
    <dbReference type="NCBI Taxonomy" id="3342354"/>
    <lineage>
        <taxon>Archaea</taxon>
        <taxon>Nitrososphaerota</taxon>
        <taxon>Nitrososphaeria</taxon>
        <taxon>Nitrosopumilales</taxon>
        <taxon>Nitrosopumilaceae</taxon>
        <taxon>Candidatus Nitrosomaritimum</taxon>
    </lineage>
</organism>
<protein>
    <submittedName>
        <fullName evidence="1">Uncharacterized protein</fullName>
    </submittedName>
</protein>
<sequence>MIDEKIESVYEEFRCELGIHERDIIDAQNLHKQLFSKNPFKYESPFLISAVCVYAISQNIPQNITIEEIEKISHIKKEDIVQCYKMALNSEIGPSIQRRDDDVAV</sequence>
<evidence type="ECO:0000313" key="1">
    <source>
        <dbReference type="EMBL" id="MBA4452035.1"/>
    </source>
</evidence>
<gene>
    <name evidence="1" type="ORF">H2B03_02525</name>
</gene>
<name>A0AC60VXK6_9ARCH</name>
<accession>A0AC60VXK6</accession>
<dbReference type="EMBL" id="JACEMZ010000008">
    <property type="protein sequence ID" value="MBA4452035.1"/>
    <property type="molecule type" value="Genomic_DNA"/>
</dbReference>